<proteinExistence type="predicted"/>
<evidence type="ECO:0000313" key="1">
    <source>
        <dbReference type="EMBL" id="KAJ8735060.1"/>
    </source>
</evidence>
<name>A0ACC2R719_9NEOP</name>
<reference evidence="1" key="1">
    <citation type="submission" date="2023-03" db="EMBL/GenBank/DDBJ databases">
        <title>Chromosome-level genomes of two armyworms, Mythimna separata and Mythimna loreyi, provide insights into the biosynthesis and reception of sex pheromones.</title>
        <authorList>
            <person name="Zhao H."/>
        </authorList>
    </citation>
    <scope>NUCLEOTIDE SEQUENCE</scope>
    <source>
        <strain evidence="1">BeijingLab</strain>
    </source>
</reference>
<sequence length="237" mass="25971">MCIARKSIKMKLIFALAFLAVGINATFIPERRLPIDLSDERLISGQIEKAIEDASQAIKDAGLDPLHIKKESRSYALPVPVIFNYEALVEDFLSTGLSDIKIHKVDYGVILSRLTVDIELPLIHFSAATAKANGVVFSNDLSVEASGKVDIVSVRVEVVVRVSIGVISGISIRSIDVNFRLGDINSDISLAVRGRDYSDTVNDFVGKFVPDTIKAHNKEINELLEIVLKDVIEANLN</sequence>
<organism evidence="1 2">
    <name type="scientific">Mythimna loreyi</name>
    <dbReference type="NCBI Taxonomy" id="667449"/>
    <lineage>
        <taxon>Eukaryota</taxon>
        <taxon>Metazoa</taxon>
        <taxon>Ecdysozoa</taxon>
        <taxon>Arthropoda</taxon>
        <taxon>Hexapoda</taxon>
        <taxon>Insecta</taxon>
        <taxon>Pterygota</taxon>
        <taxon>Neoptera</taxon>
        <taxon>Endopterygota</taxon>
        <taxon>Lepidoptera</taxon>
        <taxon>Glossata</taxon>
        <taxon>Ditrysia</taxon>
        <taxon>Noctuoidea</taxon>
        <taxon>Noctuidae</taxon>
        <taxon>Noctuinae</taxon>
        <taxon>Hadenini</taxon>
        <taxon>Mythimna</taxon>
    </lineage>
</organism>
<gene>
    <name evidence="1" type="ORF">PYW08_014310</name>
</gene>
<dbReference type="Proteomes" id="UP001231649">
    <property type="component" value="Chromosome 5"/>
</dbReference>
<accession>A0ACC2R719</accession>
<keyword evidence="2" id="KW-1185">Reference proteome</keyword>
<comment type="caution">
    <text evidence="1">The sequence shown here is derived from an EMBL/GenBank/DDBJ whole genome shotgun (WGS) entry which is preliminary data.</text>
</comment>
<protein>
    <submittedName>
        <fullName evidence="1">Uncharacterized protein</fullName>
    </submittedName>
</protein>
<evidence type="ECO:0000313" key="2">
    <source>
        <dbReference type="Proteomes" id="UP001231649"/>
    </source>
</evidence>
<dbReference type="EMBL" id="CM056781">
    <property type="protein sequence ID" value="KAJ8735060.1"/>
    <property type="molecule type" value="Genomic_DNA"/>
</dbReference>